<proteinExistence type="predicted"/>
<keyword evidence="1" id="KW-0732">Signal</keyword>
<reference evidence="2 3" key="1">
    <citation type="journal article" date="2017" name="Nat. Ecol. Evol.">
        <title>Scallop genome provides insights into evolution of bilaterian karyotype and development.</title>
        <authorList>
            <person name="Wang S."/>
            <person name="Zhang J."/>
            <person name="Jiao W."/>
            <person name="Li J."/>
            <person name="Xun X."/>
            <person name="Sun Y."/>
            <person name="Guo X."/>
            <person name="Huan P."/>
            <person name="Dong B."/>
            <person name="Zhang L."/>
            <person name="Hu X."/>
            <person name="Sun X."/>
            <person name="Wang J."/>
            <person name="Zhao C."/>
            <person name="Wang Y."/>
            <person name="Wang D."/>
            <person name="Huang X."/>
            <person name="Wang R."/>
            <person name="Lv J."/>
            <person name="Li Y."/>
            <person name="Zhang Z."/>
            <person name="Liu B."/>
            <person name="Lu W."/>
            <person name="Hui Y."/>
            <person name="Liang J."/>
            <person name="Zhou Z."/>
            <person name="Hou R."/>
            <person name="Li X."/>
            <person name="Liu Y."/>
            <person name="Li H."/>
            <person name="Ning X."/>
            <person name="Lin Y."/>
            <person name="Zhao L."/>
            <person name="Xing Q."/>
            <person name="Dou J."/>
            <person name="Li Y."/>
            <person name="Mao J."/>
            <person name="Guo H."/>
            <person name="Dou H."/>
            <person name="Li T."/>
            <person name="Mu C."/>
            <person name="Jiang W."/>
            <person name="Fu Q."/>
            <person name="Fu X."/>
            <person name="Miao Y."/>
            <person name="Liu J."/>
            <person name="Yu Q."/>
            <person name="Li R."/>
            <person name="Liao H."/>
            <person name="Li X."/>
            <person name="Kong Y."/>
            <person name="Jiang Z."/>
            <person name="Chourrout D."/>
            <person name="Li R."/>
            <person name="Bao Z."/>
        </authorList>
    </citation>
    <scope>NUCLEOTIDE SEQUENCE [LARGE SCALE GENOMIC DNA]</scope>
    <source>
        <strain evidence="2 3">PY_sf001</strain>
    </source>
</reference>
<protein>
    <submittedName>
        <fullName evidence="2">Uncharacterized protein</fullName>
    </submittedName>
</protein>
<keyword evidence="3" id="KW-1185">Reference proteome</keyword>
<dbReference type="AlphaFoldDB" id="A0A210PV53"/>
<organism evidence="2 3">
    <name type="scientific">Mizuhopecten yessoensis</name>
    <name type="common">Japanese scallop</name>
    <name type="synonym">Patinopecten yessoensis</name>
    <dbReference type="NCBI Taxonomy" id="6573"/>
    <lineage>
        <taxon>Eukaryota</taxon>
        <taxon>Metazoa</taxon>
        <taxon>Spiralia</taxon>
        <taxon>Lophotrochozoa</taxon>
        <taxon>Mollusca</taxon>
        <taxon>Bivalvia</taxon>
        <taxon>Autobranchia</taxon>
        <taxon>Pteriomorphia</taxon>
        <taxon>Pectinida</taxon>
        <taxon>Pectinoidea</taxon>
        <taxon>Pectinidae</taxon>
        <taxon>Mizuhopecten</taxon>
    </lineage>
</organism>
<gene>
    <name evidence="2" type="ORF">KP79_PYT25115</name>
</gene>
<feature type="chain" id="PRO_5013120755" evidence="1">
    <location>
        <begin position="22"/>
        <end position="106"/>
    </location>
</feature>
<evidence type="ECO:0000313" key="3">
    <source>
        <dbReference type="Proteomes" id="UP000242188"/>
    </source>
</evidence>
<evidence type="ECO:0000256" key="1">
    <source>
        <dbReference type="SAM" id="SignalP"/>
    </source>
</evidence>
<dbReference type="Proteomes" id="UP000242188">
    <property type="component" value="Unassembled WGS sequence"/>
</dbReference>
<comment type="caution">
    <text evidence="2">The sequence shown here is derived from an EMBL/GenBank/DDBJ whole genome shotgun (WGS) entry which is preliminary data.</text>
</comment>
<dbReference type="EMBL" id="NEDP02005473">
    <property type="protein sequence ID" value="OWF40344.1"/>
    <property type="molecule type" value="Genomic_DNA"/>
</dbReference>
<evidence type="ECO:0000313" key="2">
    <source>
        <dbReference type="EMBL" id="OWF40344.1"/>
    </source>
</evidence>
<accession>A0A210PV53</accession>
<name>A0A210PV53_MIZYE</name>
<sequence>MSWGAILFLAFINDLPSTVSSKVKLFADDCQIYRTIESSYNSAVLQQDQVALEKWENDWKMFFNPQKCVTIRITRKQKTVNATYRLYDHDFVPGSKYLGVHINYDL</sequence>
<feature type="signal peptide" evidence="1">
    <location>
        <begin position="1"/>
        <end position="21"/>
    </location>
</feature>